<keyword evidence="2" id="KW-1185">Reference proteome</keyword>
<evidence type="ECO:0000313" key="1">
    <source>
        <dbReference type="EMBL" id="EGT29894.1"/>
    </source>
</evidence>
<reference evidence="2" key="1">
    <citation type="submission" date="2011-07" db="EMBL/GenBank/DDBJ databases">
        <authorList>
            <consortium name="Caenorhabditis brenneri Sequencing and Analysis Consortium"/>
            <person name="Wilson R.K."/>
        </authorList>
    </citation>
    <scope>NUCLEOTIDE SEQUENCE [LARGE SCALE GENOMIC DNA]</scope>
    <source>
        <strain evidence="2">PB2801</strain>
    </source>
</reference>
<dbReference type="InParanoid" id="G0M7W5"/>
<organism evidence="2">
    <name type="scientific">Caenorhabditis brenneri</name>
    <name type="common">Nematode worm</name>
    <dbReference type="NCBI Taxonomy" id="135651"/>
    <lineage>
        <taxon>Eukaryota</taxon>
        <taxon>Metazoa</taxon>
        <taxon>Ecdysozoa</taxon>
        <taxon>Nematoda</taxon>
        <taxon>Chromadorea</taxon>
        <taxon>Rhabditida</taxon>
        <taxon>Rhabditina</taxon>
        <taxon>Rhabditomorpha</taxon>
        <taxon>Rhabditoidea</taxon>
        <taxon>Rhabditidae</taxon>
        <taxon>Peloderinae</taxon>
        <taxon>Caenorhabditis</taxon>
    </lineage>
</organism>
<name>G0M7W5_CAEBE</name>
<dbReference type="Proteomes" id="UP000008068">
    <property type="component" value="Unassembled WGS sequence"/>
</dbReference>
<gene>
    <name evidence="1" type="ORF">CAEBREN_28989</name>
</gene>
<dbReference type="EMBL" id="GL379786">
    <property type="protein sequence ID" value="EGT29894.1"/>
    <property type="molecule type" value="Genomic_DNA"/>
</dbReference>
<evidence type="ECO:0000313" key="2">
    <source>
        <dbReference type="Proteomes" id="UP000008068"/>
    </source>
</evidence>
<dbReference type="AlphaFoldDB" id="G0M7W5"/>
<accession>G0M7W5</accession>
<dbReference type="HOGENOM" id="CLU_2962943_0_0_1"/>
<sequence length="59" mass="6894">MNEKHIRLRRKKGMWESDTTEASRHPSLHLLFLCFFSTAHCVCLNRAPATILRQLIDEA</sequence>
<protein>
    <submittedName>
        <fullName evidence="1">Uncharacterized protein</fullName>
    </submittedName>
</protein>
<proteinExistence type="predicted"/>